<feature type="non-terminal residue" evidence="3">
    <location>
        <position position="862"/>
    </location>
</feature>
<dbReference type="PANTHER" id="PTHR38248:SF2">
    <property type="entry name" value="FUNK1 11"/>
    <property type="match status" value="1"/>
</dbReference>
<sequence>MQHDRAFWPLSEPTYRSGSGWDVFHPFRPRSQPSSYTPTNAPLSELRNALLQDLDEAVPLVSVEFFQDSLLPDLPLNVDVDAVINRLARRETYSKGRWKYWPQDPAVSDKTPEGVVTNEDVVFAHIATLSNDVKEACVITTHGLTDRDVKSVLKCNPSCIPHASSRQHRKNTRPDAYALLKSYDSDIHWCDVAIPGEFKKKSGQPQKQDNYEKVLWSMHWIMQEDARRRFVFGFTIANTSMRMWFCSRSEVLVSEEFDIMANRRALVDFLIRITFATRLQLGYDETIVRCPGLTGMDVSVVYEIAVRSDNKQKPPIKWYRTVRLISELGASTIRGRGTRVWEVVELDKPSGQAVGLRTYVVKDIWLDKGRRSEGIALEELYKKVSGTDAEDIFKKSFMTTRRYGDVYVHGRRPDITDCFKLSRLQSAPLPSCPEFLRIPIGPEPLKVVTTRQGTVTVANQAGNFPRQYTRYSDKVHHRVVFNEVGKPIFQVKSLHKAFSHIGQVFLGAWFAPFAAPVLTYGNVLIVGDQAKITDLEYAKEENDNSEPHDIRTGTLYFMSTEVYRHRYQHRSFVAGPGPGPAPPAPIDLNTDFTALSDAEEDIEAPIQASDAVDSLSTVAFRYNPLHDLESLFWLCLFLLLGATFKNDKHHSPSQIAGFGAKQEALYHRVFNDFSERIEIMVEGTAFSGLYSDLHPTVSAIMTHLESMRIVLVDAFVTMNADRPVPFSVGPETAGKMGAYVKPIIKRLREHDLEILVEEDFRPRGTGEVENGGDTGVDSQALQGSVEVDPCSNVVQSSERVTRSGTKKQFRSQANTATSSQETSADGVAPSRTREVDGCCYQEDDYSWRKIIHWEDHSTFASR</sequence>
<evidence type="ECO:0000259" key="2">
    <source>
        <dbReference type="Pfam" id="PF17667"/>
    </source>
</evidence>
<dbReference type="InterPro" id="IPR040976">
    <property type="entry name" value="Pkinase_fungal"/>
</dbReference>
<keyword evidence="4" id="KW-1185">Reference proteome</keyword>
<dbReference type="KEGG" id="pco:PHACADRAFT_209774"/>
<dbReference type="GeneID" id="18912892"/>
<reference evidence="3 4" key="1">
    <citation type="journal article" date="2012" name="BMC Genomics">
        <title>Comparative genomics of the white-rot fungi, Phanerochaete carnosa and P. chrysosporium, to elucidate the genetic basis of the distinct wood types they colonize.</title>
        <authorList>
            <person name="Suzuki H."/>
            <person name="MacDonald J."/>
            <person name="Syed K."/>
            <person name="Salamov A."/>
            <person name="Hori C."/>
            <person name="Aerts A."/>
            <person name="Henrissat B."/>
            <person name="Wiebenga A."/>
            <person name="vanKuyk P.A."/>
            <person name="Barry K."/>
            <person name="Lindquist E."/>
            <person name="LaButti K."/>
            <person name="Lapidus A."/>
            <person name="Lucas S."/>
            <person name="Coutinho P."/>
            <person name="Gong Y."/>
            <person name="Samejima M."/>
            <person name="Mahadevan R."/>
            <person name="Abou-Zaid M."/>
            <person name="de Vries R.P."/>
            <person name="Igarashi K."/>
            <person name="Yadav J.S."/>
            <person name="Grigoriev I.V."/>
            <person name="Master E.R."/>
        </authorList>
    </citation>
    <scope>NUCLEOTIDE SEQUENCE [LARGE SCALE GENOMIC DNA]</scope>
    <source>
        <strain evidence="3 4">HHB-10118-sp</strain>
    </source>
</reference>
<dbReference type="OrthoDB" id="2792997at2759"/>
<dbReference type="Pfam" id="PF17667">
    <property type="entry name" value="Pkinase_fungal"/>
    <property type="match status" value="1"/>
</dbReference>
<dbReference type="InParanoid" id="K5W476"/>
<feature type="region of interest" description="Disordered" evidence="1">
    <location>
        <begin position="791"/>
        <end position="833"/>
    </location>
</feature>
<dbReference type="PANTHER" id="PTHR38248">
    <property type="entry name" value="FUNK1 6"/>
    <property type="match status" value="1"/>
</dbReference>
<evidence type="ECO:0000256" key="1">
    <source>
        <dbReference type="SAM" id="MobiDB-lite"/>
    </source>
</evidence>
<dbReference type="RefSeq" id="XP_007396647.1">
    <property type="nucleotide sequence ID" value="XM_007396585.1"/>
</dbReference>
<dbReference type="EMBL" id="JH930473">
    <property type="protein sequence ID" value="EKM53940.1"/>
    <property type="molecule type" value="Genomic_DNA"/>
</dbReference>
<protein>
    <recommendedName>
        <fullName evidence="2">Fungal-type protein kinase domain-containing protein</fullName>
    </recommendedName>
</protein>
<feature type="domain" description="Fungal-type protein kinase" evidence="2">
    <location>
        <begin position="182"/>
        <end position="637"/>
    </location>
</feature>
<dbReference type="STRING" id="650164.K5W476"/>
<organism evidence="3 4">
    <name type="scientific">Phanerochaete carnosa (strain HHB-10118-sp)</name>
    <name type="common">White-rot fungus</name>
    <name type="synonym">Peniophora carnosa</name>
    <dbReference type="NCBI Taxonomy" id="650164"/>
    <lineage>
        <taxon>Eukaryota</taxon>
        <taxon>Fungi</taxon>
        <taxon>Dikarya</taxon>
        <taxon>Basidiomycota</taxon>
        <taxon>Agaricomycotina</taxon>
        <taxon>Agaricomycetes</taxon>
        <taxon>Polyporales</taxon>
        <taxon>Phanerochaetaceae</taxon>
        <taxon>Phanerochaete</taxon>
    </lineage>
</organism>
<dbReference type="HOGENOM" id="CLU_011584_1_1_1"/>
<dbReference type="Proteomes" id="UP000008370">
    <property type="component" value="Unassembled WGS sequence"/>
</dbReference>
<gene>
    <name evidence="3" type="ORF">PHACADRAFT_209774</name>
</gene>
<evidence type="ECO:0000313" key="4">
    <source>
        <dbReference type="Proteomes" id="UP000008370"/>
    </source>
</evidence>
<evidence type="ECO:0000313" key="3">
    <source>
        <dbReference type="EMBL" id="EKM53940.1"/>
    </source>
</evidence>
<feature type="compositionally biased region" description="Polar residues" evidence="1">
    <location>
        <begin position="810"/>
        <end position="823"/>
    </location>
</feature>
<dbReference type="AlphaFoldDB" id="K5W476"/>
<proteinExistence type="predicted"/>
<name>K5W476_PHACS</name>
<accession>K5W476</accession>